<dbReference type="RefSeq" id="WP_116279611.1">
    <property type="nucleotide sequence ID" value="NZ_NFZX01000075.1"/>
</dbReference>
<proteinExistence type="predicted"/>
<evidence type="ECO:0000313" key="2">
    <source>
        <dbReference type="EMBL" id="RFA32197.1"/>
    </source>
</evidence>
<gene>
    <name evidence="2" type="ORF">CAI16_18790</name>
</gene>
<sequence length="72" mass="8144">MDGTISYCAGKRVNFTNCLSTTHPYLASEWDYNQNGDITLADVTKGSHDKVFWKCKKAIVILLMFIVERGEV</sequence>
<evidence type="ECO:0000313" key="3">
    <source>
        <dbReference type="Proteomes" id="UP000256488"/>
    </source>
</evidence>
<accession>A0A3E0WJB6</accession>
<dbReference type="AlphaFoldDB" id="A0A3E0WJB6"/>
<comment type="caution">
    <text evidence="2">The sequence shown here is derived from an EMBL/GenBank/DDBJ whole genome shotgun (WGS) entry which is preliminary data.</text>
</comment>
<reference evidence="2 3" key="1">
    <citation type="submission" date="2017-05" db="EMBL/GenBank/DDBJ databases">
        <title>Virgibacillus sp. AK90 isolated from a saltern of Kakinada, India.</title>
        <authorList>
            <person name="Gupta V."/>
            <person name="Sidhu C."/>
            <person name="Korpole S."/>
            <person name="Pinnaka A.K."/>
        </authorList>
    </citation>
    <scope>NUCLEOTIDE SEQUENCE [LARGE SCALE GENOMIC DNA]</scope>
    <source>
        <strain evidence="2 3">AK90</strain>
    </source>
</reference>
<feature type="domain" description="Treble clef zinc finger" evidence="1">
    <location>
        <begin position="26"/>
        <end position="57"/>
    </location>
</feature>
<dbReference type="Proteomes" id="UP000256488">
    <property type="component" value="Unassembled WGS sequence"/>
</dbReference>
<evidence type="ECO:0000259" key="1">
    <source>
        <dbReference type="Pfam" id="PF14311"/>
    </source>
</evidence>
<dbReference type="Pfam" id="PF14311">
    <property type="entry name" value="DUF4379"/>
    <property type="match status" value="1"/>
</dbReference>
<protein>
    <recommendedName>
        <fullName evidence="1">Treble clef zinc finger domain-containing protein</fullName>
    </recommendedName>
</protein>
<name>A0A3E0WJB6_9BACI</name>
<dbReference type="InterPro" id="IPR025487">
    <property type="entry name" value="DUF4379"/>
</dbReference>
<dbReference type="EMBL" id="NFZX01000075">
    <property type="protein sequence ID" value="RFA32197.1"/>
    <property type="molecule type" value="Genomic_DNA"/>
</dbReference>
<organism evidence="2 3">
    <name type="scientific">Virgibacillus dokdonensis</name>
    <dbReference type="NCBI Taxonomy" id="302167"/>
    <lineage>
        <taxon>Bacteria</taxon>
        <taxon>Bacillati</taxon>
        <taxon>Bacillota</taxon>
        <taxon>Bacilli</taxon>
        <taxon>Bacillales</taxon>
        <taxon>Bacillaceae</taxon>
        <taxon>Virgibacillus</taxon>
    </lineage>
</organism>